<feature type="compositionally biased region" description="Low complexity" evidence="1">
    <location>
        <begin position="226"/>
        <end position="236"/>
    </location>
</feature>
<comment type="caution">
    <text evidence="3">The sequence shown here is derived from an EMBL/GenBank/DDBJ whole genome shotgun (WGS) entry which is preliminary data.</text>
</comment>
<reference evidence="3 4" key="1">
    <citation type="submission" date="2019-01" db="EMBL/GenBank/DDBJ databases">
        <authorList>
            <person name="Chen W.-M."/>
        </authorList>
    </citation>
    <scope>NUCLEOTIDE SEQUENCE [LARGE SCALE GENOMIC DNA]</scope>
    <source>
        <strain evidence="3 4">TER-1</strain>
    </source>
</reference>
<keyword evidence="2" id="KW-0732">Signal</keyword>
<dbReference type="OrthoDB" id="8456005at2"/>
<dbReference type="RefSeq" id="WP_127728663.1">
    <property type="nucleotide sequence ID" value="NZ_SACP01000008.1"/>
</dbReference>
<name>A0A437P8X7_9HYPH</name>
<protein>
    <recommendedName>
        <fullName evidence="5">PepSY domain-containing protein</fullName>
    </recommendedName>
</protein>
<evidence type="ECO:0000256" key="2">
    <source>
        <dbReference type="SAM" id="SignalP"/>
    </source>
</evidence>
<sequence length="311" mass="32198">MRDMIARRSIAGAAVLAALVLAGPVTGPAAAQVYGYTVEEVDAVLSPRAVLARLGRQGYAPLSHPRFDGETYTLDAESPGGSPVRLVVDARSGRILDRDRLEAPLTPPAPIPSGRRPGYGWTDEARGYDPESDPRQGRGVPLPPGSIPMPGERAGARIPAARPPVDPAPRLATREAPPTDEPRPAVAAPPRPAGPNPLGLNPDSPAARGARSPDGAEAPRKPPRPVAARPADSPAAIDRRLQTPPAEAKPAQSAQPPAADSKSAESKAAEAKSAESKPATGWTTPPEGNRPVRVIGGVTQVPAKDETVSKE</sequence>
<feature type="signal peptide" evidence="2">
    <location>
        <begin position="1"/>
        <end position="31"/>
    </location>
</feature>
<evidence type="ECO:0000313" key="3">
    <source>
        <dbReference type="EMBL" id="RVU18719.1"/>
    </source>
</evidence>
<keyword evidence="4" id="KW-1185">Reference proteome</keyword>
<proteinExistence type="predicted"/>
<feature type="compositionally biased region" description="Low complexity" evidence="1">
    <location>
        <begin position="150"/>
        <end position="160"/>
    </location>
</feature>
<feature type="region of interest" description="Disordered" evidence="1">
    <location>
        <begin position="98"/>
        <end position="311"/>
    </location>
</feature>
<dbReference type="EMBL" id="SACP01000008">
    <property type="protein sequence ID" value="RVU18719.1"/>
    <property type="molecule type" value="Genomic_DNA"/>
</dbReference>
<feature type="compositionally biased region" description="Basic and acidic residues" evidence="1">
    <location>
        <begin position="123"/>
        <end position="136"/>
    </location>
</feature>
<gene>
    <name evidence="3" type="ORF">EOE48_10060</name>
</gene>
<organism evidence="3 4">
    <name type="scientific">Methylobacterium oryzihabitans</name>
    <dbReference type="NCBI Taxonomy" id="2499852"/>
    <lineage>
        <taxon>Bacteria</taxon>
        <taxon>Pseudomonadati</taxon>
        <taxon>Pseudomonadota</taxon>
        <taxon>Alphaproteobacteria</taxon>
        <taxon>Hyphomicrobiales</taxon>
        <taxon>Methylobacteriaceae</taxon>
        <taxon>Methylobacterium</taxon>
    </lineage>
</organism>
<feature type="chain" id="PRO_5019076694" description="PepSY domain-containing protein" evidence="2">
    <location>
        <begin position="32"/>
        <end position="311"/>
    </location>
</feature>
<evidence type="ECO:0000256" key="1">
    <source>
        <dbReference type="SAM" id="MobiDB-lite"/>
    </source>
</evidence>
<evidence type="ECO:0000313" key="4">
    <source>
        <dbReference type="Proteomes" id="UP000286997"/>
    </source>
</evidence>
<feature type="compositionally biased region" description="Low complexity" evidence="1">
    <location>
        <begin position="244"/>
        <end position="261"/>
    </location>
</feature>
<dbReference type="Proteomes" id="UP000286997">
    <property type="component" value="Unassembled WGS sequence"/>
</dbReference>
<feature type="compositionally biased region" description="Basic and acidic residues" evidence="1">
    <location>
        <begin position="262"/>
        <end position="275"/>
    </location>
</feature>
<dbReference type="AlphaFoldDB" id="A0A437P8X7"/>
<evidence type="ECO:0008006" key="5">
    <source>
        <dbReference type="Google" id="ProtNLM"/>
    </source>
</evidence>
<accession>A0A437P8X7</accession>